<dbReference type="InterPro" id="IPR014767">
    <property type="entry name" value="DAD_dom"/>
</dbReference>
<dbReference type="PANTHER" id="PTHR39338">
    <property type="entry name" value="BLL5662 PROTEIN-RELATED"/>
    <property type="match status" value="1"/>
</dbReference>
<dbReference type="Pfam" id="PF05762">
    <property type="entry name" value="VWA_CoxE"/>
    <property type="match status" value="1"/>
</dbReference>
<dbReference type="PANTHER" id="PTHR39338:SF6">
    <property type="entry name" value="BLL5662 PROTEIN"/>
    <property type="match status" value="1"/>
</dbReference>
<evidence type="ECO:0000259" key="2">
    <source>
        <dbReference type="PROSITE" id="PS51231"/>
    </source>
</evidence>
<dbReference type="PIRSF" id="PIRSF010256">
    <property type="entry name" value="CoxE_vWa"/>
    <property type="match status" value="1"/>
</dbReference>
<reference evidence="3" key="1">
    <citation type="submission" date="2020-05" db="EMBL/GenBank/DDBJ databases">
        <authorList>
            <person name="Chiriac C."/>
            <person name="Salcher M."/>
            <person name="Ghai R."/>
            <person name="Kavagutti S V."/>
        </authorList>
    </citation>
    <scope>NUCLEOTIDE SEQUENCE</scope>
</reference>
<dbReference type="SMART" id="SM00327">
    <property type="entry name" value="VWA"/>
    <property type="match status" value="1"/>
</dbReference>
<dbReference type="InterPro" id="IPR036465">
    <property type="entry name" value="vWFA_dom_sf"/>
</dbReference>
<gene>
    <name evidence="3" type="ORF">UFOPK1835_01882</name>
</gene>
<dbReference type="CDD" id="cd00198">
    <property type="entry name" value="vWFA"/>
    <property type="match status" value="1"/>
</dbReference>
<dbReference type="PROSITE" id="PS51231">
    <property type="entry name" value="DAD"/>
    <property type="match status" value="1"/>
</dbReference>
<accession>A0A6J6IDQ7</accession>
<protein>
    <submittedName>
        <fullName evidence="3">Unannotated protein</fullName>
    </submittedName>
</protein>
<feature type="compositionally biased region" description="Basic and acidic residues" evidence="1">
    <location>
        <begin position="169"/>
        <end position="179"/>
    </location>
</feature>
<name>A0A6J6IDQ7_9ZZZZ</name>
<dbReference type="EMBL" id="CAEZUP010000112">
    <property type="protein sequence ID" value="CAB4622305.1"/>
    <property type="molecule type" value="Genomic_DNA"/>
</dbReference>
<organism evidence="3">
    <name type="scientific">freshwater metagenome</name>
    <dbReference type="NCBI Taxonomy" id="449393"/>
    <lineage>
        <taxon>unclassified sequences</taxon>
        <taxon>metagenomes</taxon>
        <taxon>ecological metagenomes</taxon>
    </lineage>
</organism>
<dbReference type="SUPFAM" id="SSF53300">
    <property type="entry name" value="vWA-like"/>
    <property type="match status" value="1"/>
</dbReference>
<dbReference type="InterPro" id="IPR002035">
    <property type="entry name" value="VWF_A"/>
</dbReference>
<feature type="region of interest" description="Disordered" evidence="1">
    <location>
        <begin position="154"/>
        <end position="184"/>
    </location>
</feature>
<feature type="domain" description="DAD" evidence="2">
    <location>
        <begin position="133"/>
        <end position="161"/>
    </location>
</feature>
<evidence type="ECO:0000313" key="3">
    <source>
        <dbReference type="EMBL" id="CAB4622305.1"/>
    </source>
</evidence>
<sequence>MVESEHPDDGTRLFGFVAALRQAGLSVPIGSELLFVEALGQLCDGLLSVYWAGRATLTHDRRSIDVFDSVFSTWWLETGDERTTEAEQKPVTTAIDDDDCSSVDSVESQDDVESVLRFSRTETLRSRDFAALSEEERVEVDRLMEAMDLVGARRRSRRRRPSDSLGGRPDLRRTMRESLRTGGEPFRRRSQVRISVPRRVILLCDISGSMAEYSRSLVRFAHVAVADRSPVEVFTVGTRLTRLTRELATLDPDEALDRAAAAVPDWDGGTRLGESIQRFNEDWGVRGMARGAIVVILSDGWDRGDTDVLAQQMARLQRVAFRTVWVNPLKASEGYAPLAKGMAAALPFIDDFIEGHSLESLDELGRIVSSLGVRRPMQEMSR</sequence>
<dbReference type="InterPro" id="IPR008912">
    <property type="entry name" value="Uncharacterised_CoxE"/>
</dbReference>
<evidence type="ECO:0000256" key="1">
    <source>
        <dbReference type="SAM" id="MobiDB-lite"/>
    </source>
</evidence>
<dbReference type="InterPro" id="IPR011195">
    <property type="entry name" value="UCP010256"/>
</dbReference>
<dbReference type="AlphaFoldDB" id="A0A6J6IDQ7"/>
<proteinExistence type="predicted"/>
<dbReference type="Gene3D" id="3.40.50.410">
    <property type="entry name" value="von Willebrand factor, type A domain"/>
    <property type="match status" value="1"/>
</dbReference>